<evidence type="ECO:0000313" key="3">
    <source>
        <dbReference type="Proteomes" id="UP000279236"/>
    </source>
</evidence>
<protein>
    <submittedName>
        <fullName evidence="2">Uncharacterized protein</fullName>
    </submittedName>
</protein>
<comment type="caution">
    <text evidence="2">The sequence shown here is derived from an EMBL/GenBank/DDBJ whole genome shotgun (WGS) entry which is preliminary data.</text>
</comment>
<feature type="signal peptide" evidence="1">
    <location>
        <begin position="1"/>
        <end position="19"/>
    </location>
</feature>
<gene>
    <name evidence="2" type="ORF">EHS24_007032</name>
</gene>
<evidence type="ECO:0000313" key="2">
    <source>
        <dbReference type="EMBL" id="RSH83354.1"/>
    </source>
</evidence>
<evidence type="ECO:0000256" key="1">
    <source>
        <dbReference type="SAM" id="SignalP"/>
    </source>
</evidence>
<proteinExistence type="predicted"/>
<feature type="chain" id="PRO_5019194378" evidence="1">
    <location>
        <begin position="20"/>
        <end position="125"/>
    </location>
</feature>
<name>A0A427XWX8_9TREE</name>
<dbReference type="EMBL" id="RSCE01000004">
    <property type="protein sequence ID" value="RSH83354.1"/>
    <property type="molecule type" value="Genomic_DNA"/>
</dbReference>
<dbReference type="RefSeq" id="XP_028477306.1">
    <property type="nucleotide sequence ID" value="XM_028622414.1"/>
</dbReference>
<keyword evidence="3" id="KW-1185">Reference proteome</keyword>
<dbReference type="Proteomes" id="UP000279236">
    <property type="component" value="Unassembled WGS sequence"/>
</dbReference>
<accession>A0A427XWX8</accession>
<dbReference type="AlphaFoldDB" id="A0A427XWX8"/>
<sequence>MLVTNVILALVAVTTPALAVNEHCAFYYGSQLQTGVCTTTSDCNGNGGNTFPGHCPGGTNNLCCIRPGCHWTQNNRCGGGSLVKYVDDLGGCYHVLLGRCPGPELFRWVTTKYRRRGVDGGEEEE</sequence>
<organism evidence="2 3">
    <name type="scientific">Apiotrichum porosum</name>
    <dbReference type="NCBI Taxonomy" id="105984"/>
    <lineage>
        <taxon>Eukaryota</taxon>
        <taxon>Fungi</taxon>
        <taxon>Dikarya</taxon>
        <taxon>Basidiomycota</taxon>
        <taxon>Agaricomycotina</taxon>
        <taxon>Tremellomycetes</taxon>
        <taxon>Trichosporonales</taxon>
        <taxon>Trichosporonaceae</taxon>
        <taxon>Apiotrichum</taxon>
    </lineage>
</organism>
<dbReference type="GeneID" id="39591575"/>
<keyword evidence="1" id="KW-0732">Signal</keyword>
<reference evidence="2 3" key="1">
    <citation type="submission" date="2018-11" db="EMBL/GenBank/DDBJ databases">
        <title>Genome sequence of Apiotrichum porosum DSM 27194.</title>
        <authorList>
            <person name="Aliyu H."/>
            <person name="Gorte O."/>
            <person name="Ochsenreither K."/>
        </authorList>
    </citation>
    <scope>NUCLEOTIDE SEQUENCE [LARGE SCALE GENOMIC DNA]</scope>
    <source>
        <strain evidence="2 3">DSM 27194</strain>
    </source>
</reference>